<proteinExistence type="inferred from homology"/>
<feature type="transmembrane region" description="Helical" evidence="8">
    <location>
        <begin position="211"/>
        <end position="232"/>
    </location>
</feature>
<dbReference type="PANTHER" id="PTHR30472">
    <property type="entry name" value="FERRIC ENTEROBACTIN TRANSPORT SYSTEM PERMEASE PROTEIN"/>
    <property type="match status" value="1"/>
</dbReference>
<dbReference type="InterPro" id="IPR037294">
    <property type="entry name" value="ABC_BtuC-like"/>
</dbReference>
<comment type="caution">
    <text evidence="9">The sequence shown here is derived from an EMBL/GenBank/DDBJ whole genome shotgun (WGS) entry which is preliminary data.</text>
</comment>
<evidence type="ECO:0000256" key="4">
    <source>
        <dbReference type="ARBA" id="ARBA00022475"/>
    </source>
</evidence>
<dbReference type="PANTHER" id="PTHR30472:SF1">
    <property type="entry name" value="FE(3+) DICITRATE TRANSPORT SYSTEM PERMEASE PROTEIN FECC-RELATED"/>
    <property type="match status" value="1"/>
</dbReference>
<dbReference type="Gene3D" id="1.10.3470.10">
    <property type="entry name" value="ABC transporter involved in vitamin B12 uptake, BtuC"/>
    <property type="match status" value="1"/>
</dbReference>
<comment type="subcellular location">
    <subcellularLocation>
        <location evidence="1">Cell membrane</location>
        <topology evidence="1">Multi-pass membrane protein</topology>
    </subcellularLocation>
</comment>
<feature type="transmembrane region" description="Helical" evidence="8">
    <location>
        <begin position="161"/>
        <end position="181"/>
    </location>
</feature>
<evidence type="ECO:0000256" key="8">
    <source>
        <dbReference type="SAM" id="Phobius"/>
    </source>
</evidence>
<evidence type="ECO:0000313" key="9">
    <source>
        <dbReference type="EMBL" id="PXV91207.1"/>
    </source>
</evidence>
<dbReference type="GO" id="GO:0005886">
    <property type="term" value="C:plasma membrane"/>
    <property type="evidence" value="ECO:0007669"/>
    <property type="project" value="UniProtKB-SubCell"/>
</dbReference>
<protein>
    <submittedName>
        <fullName evidence="9">Iron complex transport system permease protein</fullName>
    </submittedName>
</protein>
<dbReference type="GO" id="GO:0022857">
    <property type="term" value="F:transmembrane transporter activity"/>
    <property type="evidence" value="ECO:0007669"/>
    <property type="project" value="InterPro"/>
</dbReference>
<dbReference type="Proteomes" id="UP000247523">
    <property type="component" value="Unassembled WGS sequence"/>
</dbReference>
<evidence type="ECO:0000256" key="5">
    <source>
        <dbReference type="ARBA" id="ARBA00022692"/>
    </source>
</evidence>
<dbReference type="AlphaFoldDB" id="A0A318EMV5"/>
<dbReference type="CDD" id="cd06550">
    <property type="entry name" value="TM_ABC_iron-siderophores_like"/>
    <property type="match status" value="1"/>
</dbReference>
<evidence type="ECO:0000256" key="1">
    <source>
        <dbReference type="ARBA" id="ARBA00004651"/>
    </source>
</evidence>
<feature type="transmembrane region" description="Helical" evidence="8">
    <location>
        <begin position="287"/>
        <end position="312"/>
    </location>
</feature>
<dbReference type="InterPro" id="IPR000522">
    <property type="entry name" value="ABC_transptr_permease_BtuC"/>
</dbReference>
<evidence type="ECO:0000256" key="3">
    <source>
        <dbReference type="ARBA" id="ARBA00022448"/>
    </source>
</evidence>
<dbReference type="GO" id="GO:0033214">
    <property type="term" value="P:siderophore-iron import into cell"/>
    <property type="evidence" value="ECO:0007669"/>
    <property type="project" value="TreeGrafter"/>
</dbReference>
<sequence length="344" mass="37420">MIVKRDITKRNKKRKIKFSLYMLLGICFLAISFFCSISYGAADMNLKVAWGAVFQFNETIMEHQIIRTLRFPRTVADIIVGSSLAVAGAIMQGTTRNPLADSGLMGISSGATFAMAICLAFFPGRTYGETMLYTCLGAALATFMTYFFASVGKKSMSPQKLVLAGLSISMLFSALTSYIAIKYNIGQDLTYWTAGGTASAKWRELAMTAPVYLLSVAIAVTFSPSITVLSLGEEVATGLGIKTNLVKGISTVVVFLLTGVSVVIVGPIGFVGLLVPHIMRFFVGVDYRYIIPSCALYGAVFLVGADIFGRFINKPFETPLGIIFAVIGVPFFLYIARKQRREFE</sequence>
<keyword evidence="4" id="KW-1003">Cell membrane</keyword>
<dbReference type="EMBL" id="QICS01000004">
    <property type="protein sequence ID" value="PXV91207.1"/>
    <property type="molecule type" value="Genomic_DNA"/>
</dbReference>
<dbReference type="SUPFAM" id="SSF81345">
    <property type="entry name" value="ABC transporter involved in vitamin B12 uptake, BtuC"/>
    <property type="match status" value="1"/>
</dbReference>
<feature type="transmembrane region" description="Helical" evidence="8">
    <location>
        <begin position="318"/>
        <end position="336"/>
    </location>
</feature>
<comment type="similarity">
    <text evidence="2">Belongs to the binding-protein-dependent transport system permease family. FecCD subfamily.</text>
</comment>
<evidence type="ECO:0000313" key="10">
    <source>
        <dbReference type="Proteomes" id="UP000247523"/>
    </source>
</evidence>
<dbReference type="RefSeq" id="WP_110291050.1">
    <property type="nucleotide sequence ID" value="NZ_QICS01000004.1"/>
</dbReference>
<evidence type="ECO:0000256" key="2">
    <source>
        <dbReference type="ARBA" id="ARBA00007935"/>
    </source>
</evidence>
<evidence type="ECO:0000256" key="7">
    <source>
        <dbReference type="ARBA" id="ARBA00023136"/>
    </source>
</evidence>
<feature type="transmembrane region" description="Helical" evidence="8">
    <location>
        <begin position="252"/>
        <end position="275"/>
    </location>
</feature>
<dbReference type="FunFam" id="1.10.3470.10:FF:000001">
    <property type="entry name" value="Vitamin B12 ABC transporter permease BtuC"/>
    <property type="match status" value="1"/>
</dbReference>
<evidence type="ECO:0000256" key="6">
    <source>
        <dbReference type="ARBA" id="ARBA00022989"/>
    </source>
</evidence>
<feature type="transmembrane region" description="Helical" evidence="8">
    <location>
        <begin position="103"/>
        <end position="123"/>
    </location>
</feature>
<organism evidence="9 10">
    <name type="scientific">Lachnotalea glycerini</name>
    <dbReference type="NCBI Taxonomy" id="1763509"/>
    <lineage>
        <taxon>Bacteria</taxon>
        <taxon>Bacillati</taxon>
        <taxon>Bacillota</taxon>
        <taxon>Clostridia</taxon>
        <taxon>Lachnospirales</taxon>
        <taxon>Lachnospiraceae</taxon>
        <taxon>Lachnotalea</taxon>
    </lineage>
</organism>
<accession>A0A318EMV5</accession>
<dbReference type="Pfam" id="PF01032">
    <property type="entry name" value="FecCD"/>
    <property type="match status" value="1"/>
</dbReference>
<gene>
    <name evidence="9" type="ORF">C8E03_104215</name>
</gene>
<reference evidence="9 10" key="1">
    <citation type="submission" date="2018-05" db="EMBL/GenBank/DDBJ databases">
        <title>Genomic Encyclopedia of Type Strains, Phase IV (KMG-IV): sequencing the most valuable type-strain genomes for metagenomic binning, comparative biology and taxonomic classification.</title>
        <authorList>
            <person name="Goeker M."/>
        </authorList>
    </citation>
    <scope>NUCLEOTIDE SEQUENCE [LARGE SCALE GENOMIC DNA]</scope>
    <source>
        <strain evidence="9 10">DSM 28816</strain>
    </source>
</reference>
<keyword evidence="6 8" id="KW-1133">Transmembrane helix</keyword>
<feature type="transmembrane region" description="Helical" evidence="8">
    <location>
        <begin position="20"/>
        <end position="42"/>
    </location>
</feature>
<feature type="transmembrane region" description="Helical" evidence="8">
    <location>
        <begin position="130"/>
        <end position="149"/>
    </location>
</feature>
<keyword evidence="7 8" id="KW-0472">Membrane</keyword>
<name>A0A318EMV5_9FIRM</name>
<keyword evidence="3" id="KW-0813">Transport</keyword>
<keyword evidence="5 8" id="KW-0812">Transmembrane</keyword>